<evidence type="ECO:0000313" key="5">
    <source>
        <dbReference type="EMBL" id="KYQ52768.1"/>
    </source>
</evidence>
<keyword evidence="1" id="KW-0645">Protease</keyword>
<dbReference type="Gene3D" id="2.140.10.30">
    <property type="entry name" value="Dipeptidylpeptidase IV, N-terminal domain"/>
    <property type="match status" value="1"/>
</dbReference>
<evidence type="ECO:0000256" key="1">
    <source>
        <dbReference type="ARBA" id="ARBA00022438"/>
    </source>
</evidence>
<dbReference type="PANTHER" id="PTHR11731">
    <property type="entry name" value="PROTEASE FAMILY S9B,C DIPEPTIDYL-PEPTIDASE IV-RELATED"/>
    <property type="match status" value="1"/>
</dbReference>
<dbReference type="AlphaFoldDB" id="A0A151WY11"/>
<evidence type="ECO:0000256" key="3">
    <source>
        <dbReference type="ARBA" id="ARBA00023180"/>
    </source>
</evidence>
<keyword evidence="6" id="KW-1185">Reference proteome</keyword>
<keyword evidence="2" id="KW-0720">Serine protease</keyword>
<reference evidence="5 6" key="1">
    <citation type="submission" date="2015-09" db="EMBL/GenBank/DDBJ databases">
        <title>Trachymyrmex zeteki WGS genome.</title>
        <authorList>
            <person name="Nygaard S."/>
            <person name="Hu H."/>
            <person name="Boomsma J."/>
            <person name="Zhang G."/>
        </authorList>
    </citation>
    <scope>NUCLEOTIDE SEQUENCE [LARGE SCALE GENOMIC DNA]</scope>
    <source>
        <strain evidence="5">Tzet28-1</strain>
        <tissue evidence="5">Whole body</tissue>
    </source>
</reference>
<dbReference type="PANTHER" id="PTHR11731:SF200">
    <property type="entry name" value="DIPEPTIDYL PEPTIDASE 10, ISOFORM B"/>
    <property type="match status" value="1"/>
</dbReference>
<keyword evidence="1" id="KW-0378">Hydrolase</keyword>
<dbReference type="Proteomes" id="UP000075809">
    <property type="component" value="Unassembled WGS sequence"/>
</dbReference>
<dbReference type="InterPro" id="IPR050278">
    <property type="entry name" value="Serine_Prot_S9B/DPPIV"/>
</dbReference>
<organism evidence="5 6">
    <name type="scientific">Mycetomoellerius zeteki</name>
    <dbReference type="NCBI Taxonomy" id="64791"/>
    <lineage>
        <taxon>Eukaryota</taxon>
        <taxon>Metazoa</taxon>
        <taxon>Ecdysozoa</taxon>
        <taxon>Arthropoda</taxon>
        <taxon>Hexapoda</taxon>
        <taxon>Insecta</taxon>
        <taxon>Pterygota</taxon>
        <taxon>Neoptera</taxon>
        <taxon>Endopterygota</taxon>
        <taxon>Hymenoptera</taxon>
        <taxon>Apocrita</taxon>
        <taxon>Aculeata</taxon>
        <taxon>Formicoidea</taxon>
        <taxon>Formicidae</taxon>
        <taxon>Myrmicinae</taxon>
        <taxon>Mycetomoellerius</taxon>
    </lineage>
</organism>
<dbReference type="STRING" id="64791.A0A151WY11"/>
<proteinExistence type="predicted"/>
<protein>
    <submittedName>
        <fullName evidence="5">Venom dipeptidyl peptidase 4</fullName>
    </submittedName>
</protein>
<evidence type="ECO:0000256" key="2">
    <source>
        <dbReference type="ARBA" id="ARBA00022825"/>
    </source>
</evidence>
<keyword evidence="1" id="KW-0031">Aminopeptidase</keyword>
<gene>
    <name evidence="5" type="ORF">ALC60_08107</name>
</gene>
<dbReference type="GO" id="GO:0006508">
    <property type="term" value="P:proteolysis"/>
    <property type="evidence" value="ECO:0007669"/>
    <property type="project" value="InterPro"/>
</dbReference>
<feature type="domain" description="Dipeptidylpeptidase IV N-terminal" evidence="4">
    <location>
        <begin position="31"/>
        <end position="101"/>
    </location>
</feature>
<name>A0A151WY11_9HYME</name>
<dbReference type="GO" id="GO:0008239">
    <property type="term" value="F:dipeptidyl-peptidase activity"/>
    <property type="evidence" value="ECO:0007669"/>
    <property type="project" value="TreeGrafter"/>
</dbReference>
<dbReference type="SUPFAM" id="SSF82171">
    <property type="entry name" value="DPP6 N-terminal domain-like"/>
    <property type="match status" value="1"/>
</dbReference>
<sequence length="103" mass="11765">MRDYVSGLSRSFELKPRLKSYRVTILFKRDTVTSLTETILAANESTPLQLATWAPRGNALIYVHQNNIYYRPDAEVANDYQITNTGVFGTIYNGVPDWVYEGK</sequence>
<dbReference type="Pfam" id="PF00930">
    <property type="entry name" value="DPPIV_N"/>
    <property type="match status" value="1"/>
</dbReference>
<accession>A0A151WY11</accession>
<dbReference type="GO" id="GO:0004177">
    <property type="term" value="F:aminopeptidase activity"/>
    <property type="evidence" value="ECO:0007669"/>
    <property type="project" value="UniProtKB-KW"/>
</dbReference>
<keyword evidence="3" id="KW-0325">Glycoprotein</keyword>
<evidence type="ECO:0000259" key="4">
    <source>
        <dbReference type="Pfam" id="PF00930"/>
    </source>
</evidence>
<evidence type="ECO:0000313" key="6">
    <source>
        <dbReference type="Proteomes" id="UP000075809"/>
    </source>
</evidence>
<dbReference type="GO" id="GO:0008236">
    <property type="term" value="F:serine-type peptidase activity"/>
    <property type="evidence" value="ECO:0007669"/>
    <property type="project" value="UniProtKB-KW"/>
</dbReference>
<dbReference type="EMBL" id="KQ982654">
    <property type="protein sequence ID" value="KYQ52768.1"/>
    <property type="molecule type" value="Genomic_DNA"/>
</dbReference>
<dbReference type="InterPro" id="IPR002469">
    <property type="entry name" value="Peptidase_S9B_N"/>
</dbReference>
<dbReference type="GO" id="GO:0005886">
    <property type="term" value="C:plasma membrane"/>
    <property type="evidence" value="ECO:0007669"/>
    <property type="project" value="TreeGrafter"/>
</dbReference>